<comment type="similarity">
    <text evidence="4">Belongs to the CRWN family.</text>
</comment>
<feature type="region of interest" description="Disordered" evidence="6">
    <location>
        <begin position="769"/>
        <end position="845"/>
    </location>
</feature>
<reference evidence="7 8" key="1">
    <citation type="submission" date="2021-07" db="EMBL/GenBank/DDBJ databases">
        <title>The Aristolochia fimbriata genome: insights into angiosperm evolution, floral development and chemical biosynthesis.</title>
        <authorList>
            <person name="Jiao Y."/>
        </authorList>
    </citation>
    <scope>NUCLEOTIDE SEQUENCE [LARGE SCALE GENOMIC DNA]</scope>
    <source>
        <strain evidence="7">IBCAS-2021</strain>
        <tissue evidence="7">Leaf</tissue>
    </source>
</reference>
<feature type="coiled-coil region" evidence="5">
    <location>
        <begin position="155"/>
        <end position="224"/>
    </location>
</feature>
<dbReference type="PANTHER" id="PTHR31908">
    <property type="entry name" value="PROTEIN CROWDED NUCLEI 4"/>
    <property type="match status" value="1"/>
</dbReference>
<dbReference type="GO" id="GO:0006997">
    <property type="term" value="P:nucleus organization"/>
    <property type="evidence" value="ECO:0007669"/>
    <property type="project" value="InterPro"/>
</dbReference>
<evidence type="ECO:0000256" key="3">
    <source>
        <dbReference type="ARBA" id="ARBA00024186"/>
    </source>
</evidence>
<evidence type="ECO:0000313" key="7">
    <source>
        <dbReference type="EMBL" id="KAG9440040.1"/>
    </source>
</evidence>
<comment type="caution">
    <text evidence="7">The sequence shown here is derived from an EMBL/GenBank/DDBJ whole genome shotgun (WGS) entry which is preliminary data.</text>
</comment>
<keyword evidence="2" id="KW-0539">Nucleus</keyword>
<feature type="compositionally biased region" description="Low complexity" evidence="6">
    <location>
        <begin position="782"/>
        <end position="795"/>
    </location>
</feature>
<name>A0AAV7DTV7_ARIFI</name>
<protein>
    <submittedName>
        <fullName evidence="7">Uncharacterized protein</fullName>
    </submittedName>
</protein>
<dbReference type="AlphaFoldDB" id="A0AAV7DTV7"/>
<dbReference type="Proteomes" id="UP000825729">
    <property type="component" value="Unassembled WGS sequence"/>
</dbReference>
<accession>A0AAV7DTV7</accession>
<dbReference type="EMBL" id="JAINDJ010000008">
    <property type="protein sequence ID" value="KAG9440040.1"/>
    <property type="molecule type" value="Genomic_DNA"/>
</dbReference>
<keyword evidence="8" id="KW-1185">Reference proteome</keyword>
<dbReference type="PANTHER" id="PTHR31908:SF2">
    <property type="entry name" value="PROTEIN CROWDED NUCLEI 4"/>
    <property type="match status" value="1"/>
</dbReference>
<sequence length="928" mass="108528">MASSMRKGFLDFSTPLTKAVKSPSTPGSGGSLTDEMMWERLKEAGFDEETIKRRDKAALIAYITKLETELHEHQHHMGLLLLERKELVTKYEQAKKAADSAEPIHKRSEALHVSALAEARKREESLKRALGIEKECVANMEKTLHEVRKESTEIKLDAEAKLAEAKKLLEDVDKKYIEAKMKQQEVEMLQEEASRYCSSSERKLKEIEAREDDVRRHLNALQFEYDAKEKEISFERQCLSESKSALQNEEEILLQRQKMLNEREENVFQRSQDLEKLEKELNRRRIYMDSKVAYLEEEKANLEMKIQSLETREEGVIKREALICKKEQELLILKEKLLSKQCDEIQRLNAEYQAGLEVQRSNFEAELVRRQKVVDAEIETKRQTLEVWEANLCEKEEQVGTRTREIEKRLFELMEQQKNNDERALALEEKEQRVQATQSAVDIEKMCMQRERGELTQMKLELTKLKESLESEKKLVLEAQERLTLTKNEREELQVLQVKLKDEIDSLRVQKMELTAQAKELKAEKEKFEFNWKIIDEKNEELRQKAQKISEEREALSRFLEDERKNLIKEKDHLREQFKKDEDALLREQDEFMNKMRSEHSEWLISIQRERENLNKDIQLQKIALENHADKRREEIEAYLREQKEAFEAKKVKELEIISSQKELAAKELEHVSQEVKRLEDERAQTALDREEREKEWAAIRTSIEELQLQREKLQEQRDLLHKERESIQSEVQRFSAFEEKNMDSSETLQPAKGHSETLKLLFQRHSTEESQLDDAKQVGASSISKKSPNGSSFSLGIKKRSTFSSTHPLVDSSQNYKKRRESEGASEFQIEGKASNGRVSTRQHAEDLNGLNSSSQSLEGGNKEDYFLDVQNRKPEASFVSDGQIDPDPVENGVHLGDARTINQDNMLEKVRATTSLIQQKIPRMIK</sequence>
<feature type="compositionally biased region" description="Polar residues" evidence="6">
    <location>
        <begin position="803"/>
        <end position="816"/>
    </location>
</feature>
<dbReference type="GO" id="GO:0005652">
    <property type="term" value="C:nuclear lamina"/>
    <property type="evidence" value="ECO:0007669"/>
    <property type="project" value="UniProtKB-SubCell"/>
</dbReference>
<evidence type="ECO:0000256" key="1">
    <source>
        <dbReference type="ARBA" id="ARBA00023054"/>
    </source>
</evidence>
<evidence type="ECO:0000256" key="5">
    <source>
        <dbReference type="SAM" id="Coils"/>
    </source>
</evidence>
<evidence type="ECO:0000256" key="4">
    <source>
        <dbReference type="ARBA" id="ARBA00024208"/>
    </source>
</evidence>
<gene>
    <name evidence="7" type="ORF">H6P81_020205</name>
</gene>
<feature type="coiled-coil region" evidence="5">
    <location>
        <begin position="411"/>
        <end position="731"/>
    </location>
</feature>
<feature type="coiled-coil region" evidence="5">
    <location>
        <begin position="260"/>
        <end position="319"/>
    </location>
</feature>
<organism evidence="7 8">
    <name type="scientific">Aristolochia fimbriata</name>
    <name type="common">White veined hardy Dutchman's pipe vine</name>
    <dbReference type="NCBI Taxonomy" id="158543"/>
    <lineage>
        <taxon>Eukaryota</taxon>
        <taxon>Viridiplantae</taxon>
        <taxon>Streptophyta</taxon>
        <taxon>Embryophyta</taxon>
        <taxon>Tracheophyta</taxon>
        <taxon>Spermatophyta</taxon>
        <taxon>Magnoliopsida</taxon>
        <taxon>Magnoliidae</taxon>
        <taxon>Piperales</taxon>
        <taxon>Aristolochiaceae</taxon>
        <taxon>Aristolochia</taxon>
    </lineage>
</organism>
<dbReference type="InterPro" id="IPR040418">
    <property type="entry name" value="CRWN"/>
</dbReference>
<comment type="subcellular location">
    <subcellularLocation>
        <location evidence="3">Nucleus lamina</location>
    </subcellularLocation>
</comment>
<evidence type="ECO:0000256" key="2">
    <source>
        <dbReference type="ARBA" id="ARBA00023242"/>
    </source>
</evidence>
<evidence type="ECO:0000313" key="8">
    <source>
        <dbReference type="Proteomes" id="UP000825729"/>
    </source>
</evidence>
<keyword evidence="1 5" id="KW-0175">Coiled coil</keyword>
<proteinExistence type="inferred from homology"/>
<evidence type="ECO:0000256" key="6">
    <source>
        <dbReference type="SAM" id="MobiDB-lite"/>
    </source>
</evidence>